<evidence type="ECO:0000256" key="3">
    <source>
        <dbReference type="ARBA" id="ARBA00022448"/>
    </source>
</evidence>
<evidence type="ECO:0000256" key="5">
    <source>
        <dbReference type="ARBA" id="ARBA00022781"/>
    </source>
</evidence>
<evidence type="ECO:0000256" key="1">
    <source>
        <dbReference type="ARBA" id="ARBA00004325"/>
    </source>
</evidence>
<evidence type="ECO:0000256" key="9">
    <source>
        <dbReference type="ARBA" id="ARBA00023310"/>
    </source>
</evidence>
<evidence type="ECO:0000256" key="6">
    <source>
        <dbReference type="ARBA" id="ARBA00023065"/>
    </source>
</evidence>
<gene>
    <name evidence="11" type="ORF">DCHRY22_LOCUS15151</name>
</gene>
<keyword evidence="4" id="KW-0138">CF(0)</keyword>
<proteinExistence type="inferred from homology"/>
<evidence type="ECO:0000256" key="10">
    <source>
        <dbReference type="SAM" id="Phobius"/>
    </source>
</evidence>
<comment type="subcellular location">
    <subcellularLocation>
        <location evidence="1">Mitochondrion membrane</location>
    </subcellularLocation>
</comment>
<keyword evidence="12" id="KW-1185">Reference proteome</keyword>
<organism evidence="11 12">
    <name type="scientific">Danaus chrysippus</name>
    <name type="common">African queen</name>
    <dbReference type="NCBI Taxonomy" id="151541"/>
    <lineage>
        <taxon>Eukaryota</taxon>
        <taxon>Metazoa</taxon>
        <taxon>Ecdysozoa</taxon>
        <taxon>Arthropoda</taxon>
        <taxon>Hexapoda</taxon>
        <taxon>Insecta</taxon>
        <taxon>Pterygota</taxon>
        <taxon>Neoptera</taxon>
        <taxon>Endopterygota</taxon>
        <taxon>Lepidoptera</taxon>
        <taxon>Glossata</taxon>
        <taxon>Ditrysia</taxon>
        <taxon>Papilionoidea</taxon>
        <taxon>Nymphalidae</taxon>
        <taxon>Danainae</taxon>
        <taxon>Danaini</taxon>
        <taxon>Danaina</taxon>
        <taxon>Danaus</taxon>
        <taxon>Anosia</taxon>
    </lineage>
</organism>
<comment type="similarity">
    <text evidence="2">Belongs to the ATPase F chain family.</text>
</comment>
<reference evidence="11" key="1">
    <citation type="submission" date="2021-09" db="EMBL/GenBank/DDBJ databases">
        <authorList>
            <person name="Martin H S."/>
        </authorList>
    </citation>
    <scope>NUCLEOTIDE SEQUENCE</scope>
</reference>
<dbReference type="PANTHER" id="PTHR13080:SF20">
    <property type="entry name" value="ATP SYNTHASE SUBUNIT F, MITOCHONDRIAL-RELATED"/>
    <property type="match status" value="1"/>
</dbReference>
<sequence length="140" mass="16260">MGFGDYPKEYNPAVHGPYDPARYYGKPDTPFGQVKLSEIGSWFARRNKSPSAVMGACSRAWWRWQHKYVQPKKVGMAPFFQLLVGSMTFFYVINYGRMSMYFIHNLLISPTGTTNTTKDAQLYFMQYLYMEIVTSLHEPL</sequence>
<evidence type="ECO:0000256" key="4">
    <source>
        <dbReference type="ARBA" id="ARBA00022547"/>
    </source>
</evidence>
<dbReference type="PANTHER" id="PTHR13080">
    <property type="entry name" value="ATP SYNTHASE F CHAIN, MITOCHONDRIAL-RELATED"/>
    <property type="match status" value="1"/>
</dbReference>
<evidence type="ECO:0000256" key="7">
    <source>
        <dbReference type="ARBA" id="ARBA00023128"/>
    </source>
</evidence>
<dbReference type="GO" id="GO:0045259">
    <property type="term" value="C:proton-transporting ATP synthase complex"/>
    <property type="evidence" value="ECO:0007669"/>
    <property type="project" value="UniProtKB-KW"/>
</dbReference>
<dbReference type="GO" id="GO:0046933">
    <property type="term" value="F:proton-transporting ATP synthase activity, rotational mechanism"/>
    <property type="evidence" value="ECO:0007669"/>
    <property type="project" value="TreeGrafter"/>
</dbReference>
<keyword evidence="10" id="KW-0812">Transmembrane</keyword>
<dbReference type="InterPro" id="IPR019344">
    <property type="entry name" value="F1F0-ATPsyn_F_prd"/>
</dbReference>
<keyword evidence="7" id="KW-0496">Mitochondrion</keyword>
<dbReference type="Proteomes" id="UP000789524">
    <property type="component" value="Unassembled WGS sequence"/>
</dbReference>
<dbReference type="AlphaFoldDB" id="A0A8J2R4L5"/>
<keyword evidence="5" id="KW-0375">Hydrogen ion transport</keyword>
<keyword evidence="3" id="KW-0813">Transport</keyword>
<keyword evidence="9" id="KW-0066">ATP synthesis</keyword>
<keyword evidence="10" id="KW-1133">Transmembrane helix</keyword>
<dbReference type="EMBL" id="CAKASE010000082">
    <property type="protein sequence ID" value="CAG9584587.1"/>
    <property type="molecule type" value="Genomic_DNA"/>
</dbReference>
<dbReference type="GO" id="GO:0042776">
    <property type="term" value="P:proton motive force-driven mitochondrial ATP synthesis"/>
    <property type="evidence" value="ECO:0007669"/>
    <property type="project" value="TreeGrafter"/>
</dbReference>
<name>A0A8J2R4L5_9NEOP</name>
<keyword evidence="8 10" id="KW-0472">Membrane</keyword>
<evidence type="ECO:0000313" key="12">
    <source>
        <dbReference type="Proteomes" id="UP000789524"/>
    </source>
</evidence>
<feature type="transmembrane region" description="Helical" evidence="10">
    <location>
        <begin position="74"/>
        <end position="93"/>
    </location>
</feature>
<dbReference type="OrthoDB" id="8921675at2759"/>
<evidence type="ECO:0000256" key="8">
    <source>
        <dbReference type="ARBA" id="ARBA00023136"/>
    </source>
</evidence>
<accession>A0A8J2R4L5</accession>
<dbReference type="GO" id="GO:0031966">
    <property type="term" value="C:mitochondrial membrane"/>
    <property type="evidence" value="ECO:0007669"/>
    <property type="project" value="UniProtKB-SubCell"/>
</dbReference>
<keyword evidence="6" id="KW-0406">Ion transport</keyword>
<evidence type="ECO:0000313" key="11">
    <source>
        <dbReference type="EMBL" id="CAG9584587.1"/>
    </source>
</evidence>
<evidence type="ECO:0000256" key="2">
    <source>
        <dbReference type="ARBA" id="ARBA00005895"/>
    </source>
</evidence>
<comment type="caution">
    <text evidence="11">The sequence shown here is derived from an EMBL/GenBank/DDBJ whole genome shotgun (WGS) entry which is preliminary data.</text>
</comment>
<protein>
    <submittedName>
        <fullName evidence="11">(African queen) hypothetical protein</fullName>
    </submittedName>
</protein>
<dbReference type="Pfam" id="PF10206">
    <property type="entry name" value="WRW"/>
    <property type="match status" value="1"/>
</dbReference>